<dbReference type="InterPro" id="IPR042127">
    <property type="entry name" value="TMEM45"/>
</dbReference>
<keyword evidence="3 6" id="KW-0812">Transmembrane</keyword>
<comment type="caution">
    <text evidence="7">The sequence shown here is derived from an EMBL/GenBank/DDBJ whole genome shotgun (WGS) entry which is preliminary data.</text>
</comment>
<dbReference type="EMBL" id="VXIV02001861">
    <property type="protein sequence ID" value="KAF6029034.1"/>
    <property type="molecule type" value="Genomic_DNA"/>
</dbReference>
<comment type="subcellular location">
    <subcellularLocation>
        <location evidence="1">Membrane</location>
        <topology evidence="1">Multi-pass membrane protein</topology>
    </subcellularLocation>
</comment>
<protein>
    <submittedName>
        <fullName evidence="7">TMEM45A</fullName>
    </submittedName>
</protein>
<dbReference type="Pfam" id="PF04819">
    <property type="entry name" value="DUF716"/>
    <property type="match status" value="1"/>
</dbReference>
<proteinExistence type="inferred from homology"/>
<reference evidence="7" key="1">
    <citation type="submission" date="2020-06" db="EMBL/GenBank/DDBJ databases">
        <title>Draft genome of Bugula neritina, a colonial animal packing powerful symbionts and potential medicines.</title>
        <authorList>
            <person name="Rayko M."/>
        </authorList>
    </citation>
    <scope>NUCLEOTIDE SEQUENCE [LARGE SCALE GENOMIC DNA]</scope>
    <source>
        <strain evidence="7">Kwan_BN1</strain>
    </source>
</reference>
<feature type="transmembrane region" description="Helical" evidence="6">
    <location>
        <begin position="12"/>
        <end position="30"/>
    </location>
</feature>
<evidence type="ECO:0000313" key="7">
    <source>
        <dbReference type="EMBL" id="KAF6029034.1"/>
    </source>
</evidence>
<accession>A0A7J7JTN5</accession>
<feature type="transmembrane region" description="Helical" evidence="6">
    <location>
        <begin position="184"/>
        <end position="206"/>
    </location>
</feature>
<keyword evidence="4 6" id="KW-1133">Transmembrane helix</keyword>
<dbReference type="AlphaFoldDB" id="A0A7J7JTN5"/>
<evidence type="ECO:0000256" key="2">
    <source>
        <dbReference type="ARBA" id="ARBA00006948"/>
    </source>
</evidence>
<feature type="transmembrane region" description="Helical" evidence="6">
    <location>
        <begin position="62"/>
        <end position="82"/>
    </location>
</feature>
<evidence type="ECO:0000313" key="8">
    <source>
        <dbReference type="Proteomes" id="UP000593567"/>
    </source>
</evidence>
<keyword evidence="5 6" id="KW-0472">Membrane</keyword>
<dbReference type="InterPro" id="IPR006904">
    <property type="entry name" value="DUF716"/>
</dbReference>
<evidence type="ECO:0000256" key="1">
    <source>
        <dbReference type="ARBA" id="ARBA00004141"/>
    </source>
</evidence>
<name>A0A7J7JTN5_BUGNE</name>
<dbReference type="OrthoDB" id="551896at2759"/>
<organism evidence="7 8">
    <name type="scientific">Bugula neritina</name>
    <name type="common">Brown bryozoan</name>
    <name type="synonym">Sertularia neritina</name>
    <dbReference type="NCBI Taxonomy" id="10212"/>
    <lineage>
        <taxon>Eukaryota</taxon>
        <taxon>Metazoa</taxon>
        <taxon>Spiralia</taxon>
        <taxon>Lophotrochozoa</taxon>
        <taxon>Bryozoa</taxon>
        <taxon>Gymnolaemata</taxon>
        <taxon>Cheilostomatida</taxon>
        <taxon>Flustrina</taxon>
        <taxon>Buguloidea</taxon>
        <taxon>Bugulidae</taxon>
        <taxon>Bugula</taxon>
    </lineage>
</organism>
<feature type="transmembrane region" description="Helical" evidence="6">
    <location>
        <begin position="153"/>
        <end position="172"/>
    </location>
</feature>
<dbReference type="PANTHER" id="PTHR16007">
    <property type="entry name" value="EPIDIDYMAL MEMBRANE PROTEIN E9-RELATED"/>
    <property type="match status" value="1"/>
</dbReference>
<feature type="transmembrane region" description="Helical" evidence="6">
    <location>
        <begin position="123"/>
        <end position="141"/>
    </location>
</feature>
<evidence type="ECO:0000256" key="4">
    <source>
        <dbReference type="ARBA" id="ARBA00022989"/>
    </source>
</evidence>
<dbReference type="GO" id="GO:0016020">
    <property type="term" value="C:membrane"/>
    <property type="evidence" value="ECO:0007669"/>
    <property type="project" value="UniProtKB-SubCell"/>
</dbReference>
<gene>
    <name evidence="7" type="ORF">EB796_012656</name>
</gene>
<dbReference type="PANTHER" id="PTHR16007:SF15">
    <property type="entry name" value="TRANSMEMBRANE PROTEIN 45B"/>
    <property type="match status" value="1"/>
</dbReference>
<feature type="transmembrane region" description="Helical" evidence="6">
    <location>
        <begin position="94"/>
        <end position="111"/>
    </location>
</feature>
<dbReference type="Proteomes" id="UP000593567">
    <property type="component" value="Unassembled WGS sequence"/>
</dbReference>
<evidence type="ECO:0000256" key="3">
    <source>
        <dbReference type="ARBA" id="ARBA00022692"/>
    </source>
</evidence>
<comment type="similarity">
    <text evidence="2">Belongs to the TMEM45 family.</text>
</comment>
<keyword evidence="8" id="KW-1185">Reference proteome</keyword>
<feature type="transmembrane region" description="Helical" evidence="6">
    <location>
        <begin position="218"/>
        <end position="243"/>
    </location>
</feature>
<evidence type="ECO:0000256" key="5">
    <source>
        <dbReference type="ARBA" id="ARBA00023136"/>
    </source>
</evidence>
<evidence type="ECO:0000256" key="6">
    <source>
        <dbReference type="SAM" id="Phobius"/>
    </source>
</evidence>
<sequence>MGTWLGHAAPGTFFICFSLWWLITSLRSYYHSLSKAEPYTNSLVRQCCWKKGCHSRFSLDSWFLILVVTIGAVMEIVTSILATHTLIMGNLQHFTMYISFGLFAVTSILVHHKVKFVPKGTEYMALMMALGVELVLFRFHLHGRHEVDTHLHMLLVYTIAASIVVVGIEMLYPHSITVLLARSYGALLQGTWFHQIGVSLYTPYALTEEQLKNPESIMLVTLIFAWHMIGCLMAMILVSGLVYCCSPSTHQTDYYNDNATPVAYSHCVSDDEDDHHKLLPPSSHNSLS</sequence>